<feature type="non-terminal residue" evidence="1">
    <location>
        <position position="1"/>
    </location>
</feature>
<gene>
    <name evidence="1" type="ORF">DFH08DRAFT_652668</name>
</gene>
<name>A0AAD6Z485_9AGAR</name>
<evidence type="ECO:0000313" key="2">
    <source>
        <dbReference type="Proteomes" id="UP001218218"/>
    </source>
</evidence>
<protein>
    <submittedName>
        <fullName evidence="1">Uncharacterized protein</fullName>
    </submittedName>
</protein>
<dbReference type="Proteomes" id="UP001218218">
    <property type="component" value="Unassembled WGS sequence"/>
</dbReference>
<accession>A0AAD6Z485</accession>
<proteinExistence type="predicted"/>
<sequence length="99" mass="11246">PTVDDGQFAIARVNGAIRLVQVSQATPASALSTVDVKIFRHEFIHIFRYLECKTFHPADVHILEIIDDRHKTYEEESDTVFLAKDVTERMSKLSSRAAM</sequence>
<dbReference type="EMBL" id="JARIHO010000091">
    <property type="protein sequence ID" value="KAJ7306760.1"/>
    <property type="molecule type" value="Genomic_DNA"/>
</dbReference>
<organism evidence="1 2">
    <name type="scientific">Mycena albidolilacea</name>
    <dbReference type="NCBI Taxonomy" id="1033008"/>
    <lineage>
        <taxon>Eukaryota</taxon>
        <taxon>Fungi</taxon>
        <taxon>Dikarya</taxon>
        <taxon>Basidiomycota</taxon>
        <taxon>Agaricomycotina</taxon>
        <taxon>Agaricomycetes</taxon>
        <taxon>Agaricomycetidae</taxon>
        <taxon>Agaricales</taxon>
        <taxon>Marasmiineae</taxon>
        <taxon>Mycenaceae</taxon>
        <taxon>Mycena</taxon>
    </lineage>
</organism>
<reference evidence="1" key="1">
    <citation type="submission" date="2023-03" db="EMBL/GenBank/DDBJ databases">
        <title>Massive genome expansion in bonnet fungi (Mycena s.s.) driven by repeated elements and novel gene families across ecological guilds.</title>
        <authorList>
            <consortium name="Lawrence Berkeley National Laboratory"/>
            <person name="Harder C.B."/>
            <person name="Miyauchi S."/>
            <person name="Viragh M."/>
            <person name="Kuo A."/>
            <person name="Thoen E."/>
            <person name="Andreopoulos B."/>
            <person name="Lu D."/>
            <person name="Skrede I."/>
            <person name="Drula E."/>
            <person name="Henrissat B."/>
            <person name="Morin E."/>
            <person name="Kohler A."/>
            <person name="Barry K."/>
            <person name="LaButti K."/>
            <person name="Morin E."/>
            <person name="Salamov A."/>
            <person name="Lipzen A."/>
            <person name="Mereny Z."/>
            <person name="Hegedus B."/>
            <person name="Baldrian P."/>
            <person name="Stursova M."/>
            <person name="Weitz H."/>
            <person name="Taylor A."/>
            <person name="Grigoriev I.V."/>
            <person name="Nagy L.G."/>
            <person name="Martin F."/>
            <person name="Kauserud H."/>
        </authorList>
    </citation>
    <scope>NUCLEOTIDE SEQUENCE</scope>
    <source>
        <strain evidence="1">CBHHK002</strain>
    </source>
</reference>
<feature type="non-terminal residue" evidence="1">
    <location>
        <position position="99"/>
    </location>
</feature>
<dbReference type="AlphaFoldDB" id="A0AAD6Z485"/>
<comment type="caution">
    <text evidence="1">The sequence shown here is derived from an EMBL/GenBank/DDBJ whole genome shotgun (WGS) entry which is preliminary data.</text>
</comment>
<evidence type="ECO:0000313" key="1">
    <source>
        <dbReference type="EMBL" id="KAJ7306760.1"/>
    </source>
</evidence>
<keyword evidence="2" id="KW-1185">Reference proteome</keyword>